<dbReference type="PIRSF" id="PIRSF001529">
    <property type="entry name" value="Ser-tRNA-synth_IIa"/>
    <property type="match status" value="1"/>
</dbReference>
<evidence type="ECO:0000256" key="7">
    <source>
        <dbReference type="ARBA" id="ARBA00023146"/>
    </source>
</evidence>
<dbReference type="FunFam" id="3.30.930.10:FF:000026">
    <property type="entry name" value="Seryl-tRNA synthetase, cytoplasmic"/>
    <property type="match status" value="1"/>
</dbReference>
<name>A0A086J0W0_NEMA1</name>
<keyword evidence="5 10" id="KW-0067">ATP-binding</keyword>
<evidence type="ECO:0000313" key="14">
    <source>
        <dbReference type="Proteomes" id="UP000054524"/>
    </source>
</evidence>
<evidence type="ECO:0000256" key="4">
    <source>
        <dbReference type="ARBA" id="ARBA00022741"/>
    </source>
</evidence>
<feature type="binding site" evidence="9">
    <location>
        <position position="396"/>
    </location>
    <ligand>
        <name>L-serine</name>
        <dbReference type="ChEBI" id="CHEBI:33384"/>
    </ligand>
</feature>
<dbReference type="Pfam" id="PF00587">
    <property type="entry name" value="tRNA-synt_2b"/>
    <property type="match status" value="1"/>
</dbReference>
<dbReference type="SUPFAM" id="SSF55681">
    <property type="entry name" value="Class II aaRS and biotin synthetases"/>
    <property type="match status" value="1"/>
</dbReference>
<keyword evidence="14" id="KW-1185">Reference proteome</keyword>
<dbReference type="CDD" id="cd00770">
    <property type="entry name" value="SerRS_core"/>
    <property type="match status" value="1"/>
</dbReference>
<dbReference type="InterPro" id="IPR045864">
    <property type="entry name" value="aa-tRNA-synth_II/BPL/LPL"/>
</dbReference>
<dbReference type="PANTHER" id="PTHR11778">
    <property type="entry name" value="SERYL-TRNA SYNTHETASE"/>
    <property type="match status" value="1"/>
</dbReference>
<evidence type="ECO:0000256" key="8">
    <source>
        <dbReference type="ARBA" id="ARBA00031113"/>
    </source>
</evidence>
<keyword evidence="7 13" id="KW-0030">Aminoacyl-tRNA synthetase</keyword>
<dbReference type="InterPro" id="IPR006195">
    <property type="entry name" value="aa-tRNA-synth_II"/>
</dbReference>
<reference evidence="13 14" key="1">
    <citation type="journal article" date="2014" name="Genome Announc.">
        <title>Genome Sequence of the Microsporidian Species Nematocida sp1 Strain ERTm6 (ATCC PRA-372).</title>
        <authorList>
            <person name="Bakowski M.A."/>
            <person name="Priest M."/>
            <person name="Young S."/>
            <person name="Cuomo C.A."/>
            <person name="Troemel E.R."/>
        </authorList>
    </citation>
    <scope>NUCLEOTIDE SEQUENCE [LARGE SCALE GENOMIC DNA]</scope>
    <source>
        <strain evidence="13 14">ERTm6</strain>
    </source>
</reference>
<keyword evidence="4" id="KW-0547">Nucleotide-binding</keyword>
<feature type="binding site" evidence="9">
    <location>
        <position position="274"/>
    </location>
    <ligand>
        <name>L-serine</name>
        <dbReference type="ChEBI" id="CHEBI:33384"/>
    </ligand>
</feature>
<dbReference type="GeneID" id="77676735"/>
<evidence type="ECO:0000256" key="1">
    <source>
        <dbReference type="ARBA" id="ARBA00010728"/>
    </source>
</evidence>
<dbReference type="InterPro" id="IPR002317">
    <property type="entry name" value="Ser-tRNA-ligase_type_1"/>
</dbReference>
<feature type="binding site" evidence="9">
    <location>
        <position position="297"/>
    </location>
    <ligand>
        <name>L-serine</name>
        <dbReference type="ChEBI" id="CHEBI:33384"/>
    </ligand>
</feature>
<dbReference type="InterPro" id="IPR033729">
    <property type="entry name" value="SerRS_core"/>
</dbReference>
<feature type="coiled-coil region" evidence="11">
    <location>
        <begin position="40"/>
        <end position="67"/>
    </location>
</feature>
<accession>A0A086J0W0</accession>
<comment type="similarity">
    <text evidence="1">Belongs to the class-II aminoacyl-tRNA synthetase family. Type-1 seryl-tRNA synthetase subfamily.</text>
</comment>
<evidence type="ECO:0000256" key="5">
    <source>
        <dbReference type="ARBA" id="ARBA00022840"/>
    </source>
</evidence>
<protein>
    <recommendedName>
        <fullName evidence="2">serine--tRNA ligase</fullName>
        <ecNumber evidence="2">6.1.1.11</ecNumber>
    </recommendedName>
    <alternativeName>
        <fullName evidence="8">Seryl-tRNA synthetase</fullName>
    </alternativeName>
</protein>
<dbReference type="NCBIfam" id="TIGR00414">
    <property type="entry name" value="serS"/>
    <property type="match status" value="1"/>
</dbReference>
<evidence type="ECO:0000256" key="10">
    <source>
        <dbReference type="PIRSR" id="PIRSR001529-2"/>
    </source>
</evidence>
<dbReference type="GO" id="GO:0005524">
    <property type="term" value="F:ATP binding"/>
    <property type="evidence" value="ECO:0007669"/>
    <property type="project" value="UniProtKB-KW"/>
</dbReference>
<dbReference type="Gene3D" id="3.30.930.10">
    <property type="entry name" value="Bira Bifunctional Protein, Domain 2"/>
    <property type="match status" value="1"/>
</dbReference>
<feature type="binding site" evidence="10">
    <location>
        <begin position="290"/>
        <end position="293"/>
    </location>
    <ligand>
        <name>ATP</name>
        <dbReference type="ChEBI" id="CHEBI:30616"/>
    </ligand>
</feature>
<comment type="caution">
    <text evidence="13">The sequence shown here is derived from an EMBL/GenBank/DDBJ whole genome shotgun (WGS) entry which is preliminary data.</text>
</comment>
<dbReference type="InterPro" id="IPR015866">
    <property type="entry name" value="Ser-tRNA-synth_1_N"/>
</dbReference>
<dbReference type="Proteomes" id="UP000054524">
    <property type="component" value="Unassembled WGS sequence"/>
</dbReference>
<evidence type="ECO:0000259" key="12">
    <source>
        <dbReference type="PROSITE" id="PS50862"/>
    </source>
</evidence>
<dbReference type="EMBL" id="AKIJ01000004">
    <property type="protein sequence ID" value="KFG25778.1"/>
    <property type="molecule type" value="Genomic_DNA"/>
</dbReference>
<dbReference type="EC" id="6.1.1.11" evidence="2"/>
<dbReference type="GO" id="GO:0006434">
    <property type="term" value="P:seryl-tRNA aminoacylation"/>
    <property type="evidence" value="ECO:0007669"/>
    <property type="project" value="InterPro"/>
</dbReference>
<sequence>MIDLSLLRNKDTRKLVMESESNRFRGTERAAKVVDMIEERIKIRYTMEQLNKEMNNLTRETMKYFKVKKEETPEEKKNKEELLAKIAEVKGKKAACAVELNIKEEETNNVAREIGNILDKSVFIHDDEDNNPVITQTEKRDKEFWPKELLSYDQVLDKLGVVDTERGTKIAGHRGYFLRGAGVVLTQSLIRYAMDFLRKSDYTLIQTPFMMSRESMKKTSQLSDFDDQLYKIDGTNDLYLIATSEQPLSAQHEGEWLKESELPIKYCGYSTCFRKEAGAHGKDNRGIFRVHQFEKIEQFLITSPEESENEFNKMVDRSKAFYDSLGLSYRVVSIVSGALNNAAAIKYDLEALFPASQRYRELVSCSNCTDYQSRDLNVRYRPNESTEEKQFVHMLNGTLCAIQRTLCCLVENYQTEGGLIVPEVLVPYVGESFIPFVRE</sequence>
<feature type="site" description="Important for serine binding" evidence="9">
    <location>
        <position position="398"/>
    </location>
</feature>
<evidence type="ECO:0000256" key="11">
    <source>
        <dbReference type="SAM" id="Coils"/>
    </source>
</evidence>
<keyword evidence="3" id="KW-0436">Ligase</keyword>
<dbReference type="PROSITE" id="PS50862">
    <property type="entry name" value="AA_TRNA_LIGASE_II"/>
    <property type="match status" value="1"/>
</dbReference>
<keyword evidence="6" id="KW-0648">Protein biosynthesis</keyword>
<dbReference type="UniPathway" id="UPA00906">
    <property type="reaction ID" value="UER00895"/>
</dbReference>
<keyword evidence="11" id="KW-0175">Coiled coil</keyword>
<dbReference type="InterPro" id="IPR010978">
    <property type="entry name" value="tRNA-bd_arm"/>
</dbReference>
<feature type="binding site" evidence="9">
    <location>
        <position position="243"/>
    </location>
    <ligand>
        <name>L-serine</name>
        <dbReference type="ChEBI" id="CHEBI:33384"/>
    </ligand>
</feature>
<evidence type="ECO:0000256" key="2">
    <source>
        <dbReference type="ARBA" id="ARBA00012840"/>
    </source>
</evidence>
<feature type="binding site" evidence="10">
    <location>
        <begin position="274"/>
        <end position="276"/>
    </location>
    <ligand>
        <name>ATP</name>
        <dbReference type="ChEBI" id="CHEBI:30616"/>
    </ligand>
</feature>
<dbReference type="PRINTS" id="PR00981">
    <property type="entry name" value="TRNASYNTHSER"/>
</dbReference>
<dbReference type="SUPFAM" id="SSF46589">
    <property type="entry name" value="tRNA-binding arm"/>
    <property type="match status" value="1"/>
</dbReference>
<dbReference type="RefSeq" id="XP_052904333.1">
    <property type="nucleotide sequence ID" value="XM_053049383.1"/>
</dbReference>
<organism evidence="13 14">
    <name type="scientific">Nematocida ausubeli (strain ATCC PRA-371 / ERTm2)</name>
    <name type="common">Nematode killer fungus</name>
    <dbReference type="NCBI Taxonomy" id="1913371"/>
    <lineage>
        <taxon>Eukaryota</taxon>
        <taxon>Fungi</taxon>
        <taxon>Fungi incertae sedis</taxon>
        <taxon>Microsporidia</taxon>
        <taxon>Nematocida</taxon>
    </lineage>
</organism>
<dbReference type="InterPro" id="IPR002314">
    <property type="entry name" value="aa-tRNA-synt_IIb"/>
</dbReference>
<dbReference type="HOGENOM" id="CLU_023797_0_1_1"/>
<evidence type="ECO:0000256" key="9">
    <source>
        <dbReference type="PIRSR" id="PIRSR001529-1"/>
    </source>
</evidence>
<feature type="binding site" evidence="10">
    <location>
        <begin position="361"/>
        <end position="364"/>
    </location>
    <ligand>
        <name>ATP</name>
        <dbReference type="ChEBI" id="CHEBI:30616"/>
    </ligand>
</feature>
<dbReference type="Pfam" id="PF02403">
    <property type="entry name" value="Seryl_tRNA_N"/>
    <property type="match status" value="1"/>
</dbReference>
<feature type="domain" description="Aminoacyl-transfer RNA synthetases class-II family profile" evidence="12">
    <location>
        <begin position="151"/>
        <end position="422"/>
    </location>
</feature>
<proteinExistence type="inferred from homology"/>
<evidence type="ECO:0000313" key="13">
    <source>
        <dbReference type="EMBL" id="KFG25778.1"/>
    </source>
</evidence>
<dbReference type="AlphaFoldDB" id="A0A086J0W0"/>
<dbReference type="GO" id="GO:0004828">
    <property type="term" value="F:serine-tRNA ligase activity"/>
    <property type="evidence" value="ECO:0007669"/>
    <property type="project" value="UniProtKB-EC"/>
</dbReference>
<evidence type="ECO:0000256" key="6">
    <source>
        <dbReference type="ARBA" id="ARBA00022917"/>
    </source>
</evidence>
<evidence type="ECO:0000256" key="3">
    <source>
        <dbReference type="ARBA" id="ARBA00022598"/>
    </source>
</evidence>
<gene>
    <name evidence="13" type="ORF">NESG_01762</name>
</gene>